<accession>A0A840PJ89</accession>
<proteinExistence type="inferred from homology"/>
<dbReference type="SUPFAM" id="SSF52283">
    <property type="entry name" value="Formate/glycerate dehydrogenase catalytic domain-like"/>
    <property type="match status" value="1"/>
</dbReference>
<gene>
    <name evidence="8" type="ORF">HNP84_007634</name>
</gene>
<evidence type="ECO:0000259" key="7">
    <source>
        <dbReference type="Pfam" id="PF02826"/>
    </source>
</evidence>
<organism evidence="8 9">
    <name type="scientific">Thermocatellispora tengchongensis</name>
    <dbReference type="NCBI Taxonomy" id="1073253"/>
    <lineage>
        <taxon>Bacteria</taxon>
        <taxon>Bacillati</taxon>
        <taxon>Actinomycetota</taxon>
        <taxon>Actinomycetes</taxon>
        <taxon>Streptosporangiales</taxon>
        <taxon>Streptosporangiaceae</taxon>
        <taxon>Thermocatellispora</taxon>
    </lineage>
</organism>
<dbReference type="GO" id="GO:0030267">
    <property type="term" value="F:glyoxylate reductase (NADPH) activity"/>
    <property type="evidence" value="ECO:0007669"/>
    <property type="project" value="TreeGrafter"/>
</dbReference>
<dbReference type="FunFam" id="3.40.50.720:FF:000213">
    <property type="entry name" value="Putative 2-hydroxyacid dehydrogenase"/>
    <property type="match status" value="1"/>
</dbReference>
<reference evidence="8 9" key="1">
    <citation type="submission" date="2020-08" db="EMBL/GenBank/DDBJ databases">
        <title>Genomic Encyclopedia of Type Strains, Phase IV (KMG-IV): sequencing the most valuable type-strain genomes for metagenomic binning, comparative biology and taxonomic classification.</title>
        <authorList>
            <person name="Goeker M."/>
        </authorList>
    </citation>
    <scope>NUCLEOTIDE SEQUENCE [LARGE SCALE GENOMIC DNA]</scope>
    <source>
        <strain evidence="8 9">DSM 45615</strain>
    </source>
</reference>
<evidence type="ECO:0000256" key="3">
    <source>
        <dbReference type="ARBA" id="ARBA00023002"/>
    </source>
</evidence>
<dbReference type="RefSeq" id="WP_185054764.1">
    <property type="nucleotide sequence ID" value="NZ_BAABIX010000002.1"/>
</dbReference>
<dbReference type="Pfam" id="PF02826">
    <property type="entry name" value="2-Hacid_dh_C"/>
    <property type="match status" value="1"/>
</dbReference>
<dbReference type="InterPro" id="IPR036291">
    <property type="entry name" value="NAD(P)-bd_dom_sf"/>
</dbReference>
<evidence type="ECO:0000313" key="8">
    <source>
        <dbReference type="EMBL" id="MBB5137881.1"/>
    </source>
</evidence>
<evidence type="ECO:0000256" key="1">
    <source>
        <dbReference type="ARBA" id="ARBA00005854"/>
    </source>
</evidence>
<dbReference type="Proteomes" id="UP000578449">
    <property type="component" value="Unassembled WGS sequence"/>
</dbReference>
<dbReference type="InterPro" id="IPR006139">
    <property type="entry name" value="D-isomer_2_OHA_DH_cat_dom"/>
</dbReference>
<protein>
    <submittedName>
        <fullName evidence="8">Lactate dehydrogenase-like 2-hydroxyacid dehydrogenase</fullName>
    </submittedName>
</protein>
<evidence type="ECO:0000256" key="2">
    <source>
        <dbReference type="ARBA" id="ARBA00022857"/>
    </source>
</evidence>
<comment type="caution">
    <text evidence="8">The sequence shown here is derived from an EMBL/GenBank/DDBJ whole genome shotgun (WGS) entry which is preliminary data.</text>
</comment>
<dbReference type="EMBL" id="JACHGN010000020">
    <property type="protein sequence ID" value="MBB5137881.1"/>
    <property type="molecule type" value="Genomic_DNA"/>
</dbReference>
<dbReference type="GO" id="GO:0051287">
    <property type="term" value="F:NAD binding"/>
    <property type="evidence" value="ECO:0007669"/>
    <property type="project" value="InterPro"/>
</dbReference>
<dbReference type="Gene3D" id="3.40.50.720">
    <property type="entry name" value="NAD(P)-binding Rossmann-like Domain"/>
    <property type="match status" value="2"/>
</dbReference>
<keyword evidence="4" id="KW-0520">NAD</keyword>
<comment type="similarity">
    <text evidence="1 5">Belongs to the D-isomer specific 2-hydroxyacid dehydrogenase family.</text>
</comment>
<evidence type="ECO:0000256" key="4">
    <source>
        <dbReference type="ARBA" id="ARBA00023027"/>
    </source>
</evidence>
<feature type="domain" description="D-isomer specific 2-hydroxyacid dehydrogenase NAD-binding" evidence="7">
    <location>
        <begin position="109"/>
        <end position="282"/>
    </location>
</feature>
<dbReference type="PANTHER" id="PTHR10996">
    <property type="entry name" value="2-HYDROXYACID DEHYDROGENASE-RELATED"/>
    <property type="match status" value="1"/>
</dbReference>
<dbReference type="SUPFAM" id="SSF51735">
    <property type="entry name" value="NAD(P)-binding Rossmann-fold domains"/>
    <property type="match status" value="1"/>
</dbReference>
<dbReference type="GO" id="GO:0005829">
    <property type="term" value="C:cytosol"/>
    <property type="evidence" value="ECO:0007669"/>
    <property type="project" value="TreeGrafter"/>
</dbReference>
<keyword evidence="3 5" id="KW-0560">Oxidoreductase</keyword>
<evidence type="ECO:0000259" key="6">
    <source>
        <dbReference type="Pfam" id="PF00389"/>
    </source>
</evidence>
<dbReference type="AlphaFoldDB" id="A0A840PJ89"/>
<dbReference type="Pfam" id="PF00389">
    <property type="entry name" value="2-Hacid_dh"/>
    <property type="match status" value="1"/>
</dbReference>
<feature type="domain" description="D-isomer specific 2-hydroxyacid dehydrogenase catalytic" evidence="6">
    <location>
        <begin position="21"/>
        <end position="313"/>
    </location>
</feature>
<dbReference type="GO" id="GO:0016618">
    <property type="term" value="F:hydroxypyruvate reductase [NAD(P)H] activity"/>
    <property type="evidence" value="ECO:0007669"/>
    <property type="project" value="TreeGrafter"/>
</dbReference>
<evidence type="ECO:0000313" key="9">
    <source>
        <dbReference type="Proteomes" id="UP000578449"/>
    </source>
</evidence>
<dbReference type="InterPro" id="IPR050223">
    <property type="entry name" value="D-isomer_2-hydroxyacid_DH"/>
</dbReference>
<name>A0A840PJ89_9ACTN</name>
<dbReference type="PANTHER" id="PTHR10996:SF178">
    <property type="entry name" value="2-HYDROXYACID DEHYDROGENASE YGL185C-RELATED"/>
    <property type="match status" value="1"/>
</dbReference>
<keyword evidence="9" id="KW-1185">Reference proteome</keyword>
<keyword evidence="2" id="KW-0521">NADP</keyword>
<dbReference type="InterPro" id="IPR006140">
    <property type="entry name" value="D-isomer_DH_NAD-bd"/>
</dbReference>
<evidence type="ECO:0000256" key="5">
    <source>
        <dbReference type="RuleBase" id="RU003719"/>
    </source>
</evidence>
<dbReference type="CDD" id="cd12156">
    <property type="entry name" value="HPPR"/>
    <property type="match status" value="1"/>
</dbReference>
<sequence length="321" mass="33758">MSPEHAHVLLTEPVPPIIEGLAPHFEVHRLWEIGREQAIEKAGRDIRAIAVGPKAVVDAGLIAALPALEIIAKFGVGYETIDVAAAARHGVVVTNTAGAPTEEVADFALGLLLAAVRQIPQAARYLSDGEWGPGRFFPLTATLRGRRVGILGLGAIGRAVARRCEGFGLPVAYHGRTRQAGVPYPYYDSPRSLAAAVDTLIVTAAGGPGTAGLVDAQVLRALGPDGVLVNVARGSIVDQPALLEALREGTIRTAALDVFAGEPETPRDLLAFDHVVVTPHTGAGSLHTVLEMSRLVVENLVSWFSGAGPLSPVPETPWRKR</sequence>